<evidence type="ECO:0000259" key="1">
    <source>
        <dbReference type="Pfam" id="PF00561"/>
    </source>
</evidence>
<keyword evidence="2" id="KW-0378">Hydrolase</keyword>
<accession>A0A8H9M3M9</accession>
<name>A0A8H9M3M9_9BURK</name>
<dbReference type="InterPro" id="IPR050266">
    <property type="entry name" value="AB_hydrolase_sf"/>
</dbReference>
<dbReference type="AlphaFoldDB" id="A0A8H9M3M9"/>
<evidence type="ECO:0000313" key="3">
    <source>
        <dbReference type="Proteomes" id="UP000608923"/>
    </source>
</evidence>
<dbReference type="Proteomes" id="UP000608923">
    <property type="component" value="Unassembled WGS sequence"/>
</dbReference>
<proteinExistence type="predicted"/>
<protein>
    <submittedName>
        <fullName evidence="2">Alpha/beta hydrolase</fullName>
    </submittedName>
</protein>
<gene>
    <name evidence="2" type="ORF">GCM10010096_01960</name>
</gene>
<feature type="domain" description="AB hydrolase-1" evidence="1">
    <location>
        <begin position="30"/>
        <end position="259"/>
    </location>
</feature>
<reference evidence="3" key="1">
    <citation type="journal article" date="2019" name="Int. J. Syst. Evol. Microbiol.">
        <title>The Global Catalogue of Microorganisms (GCM) 10K type strain sequencing project: providing services to taxonomists for standard genome sequencing and annotation.</title>
        <authorList>
            <consortium name="The Broad Institute Genomics Platform"/>
            <consortium name="The Broad Institute Genome Sequencing Center for Infectious Disease"/>
            <person name="Wu L."/>
            <person name="Ma J."/>
        </authorList>
    </citation>
    <scope>NUCLEOTIDE SEQUENCE [LARGE SCALE GENOMIC DNA]</scope>
    <source>
        <strain evidence="3">KCTC 42083</strain>
    </source>
</reference>
<dbReference type="Pfam" id="PF00561">
    <property type="entry name" value="Abhydrolase_1"/>
    <property type="match status" value="1"/>
</dbReference>
<dbReference type="SUPFAM" id="SSF53474">
    <property type="entry name" value="alpha/beta-Hydrolases"/>
    <property type="match status" value="1"/>
</dbReference>
<dbReference type="Gene3D" id="3.40.50.1820">
    <property type="entry name" value="alpha/beta hydrolase"/>
    <property type="match status" value="1"/>
</dbReference>
<dbReference type="InterPro" id="IPR029058">
    <property type="entry name" value="AB_hydrolase_fold"/>
</dbReference>
<keyword evidence="3" id="KW-1185">Reference proteome</keyword>
<dbReference type="RefSeq" id="WP_189390637.1">
    <property type="nucleotide sequence ID" value="NZ_BMZN01000001.1"/>
</dbReference>
<dbReference type="GO" id="GO:0016020">
    <property type="term" value="C:membrane"/>
    <property type="evidence" value="ECO:0007669"/>
    <property type="project" value="TreeGrafter"/>
</dbReference>
<evidence type="ECO:0000313" key="2">
    <source>
        <dbReference type="EMBL" id="GHC36348.1"/>
    </source>
</evidence>
<dbReference type="EMBL" id="BMZN01000001">
    <property type="protein sequence ID" value="GHC36348.1"/>
    <property type="molecule type" value="Genomic_DNA"/>
</dbReference>
<dbReference type="GO" id="GO:0046464">
    <property type="term" value="P:acylglycerol catabolic process"/>
    <property type="evidence" value="ECO:0007669"/>
    <property type="project" value="TreeGrafter"/>
</dbReference>
<dbReference type="PANTHER" id="PTHR43798:SF5">
    <property type="entry name" value="MONOACYLGLYCEROL LIPASE ABHD6"/>
    <property type="match status" value="1"/>
</dbReference>
<dbReference type="InterPro" id="IPR000073">
    <property type="entry name" value="AB_hydrolase_1"/>
</dbReference>
<comment type="caution">
    <text evidence="2">The sequence shown here is derived from an EMBL/GenBank/DDBJ whole genome shotgun (WGS) entry which is preliminary data.</text>
</comment>
<organism evidence="2 3">
    <name type="scientific">Alcaligenes pakistanensis</name>
    <dbReference type="NCBI Taxonomy" id="1482717"/>
    <lineage>
        <taxon>Bacteria</taxon>
        <taxon>Pseudomonadati</taxon>
        <taxon>Pseudomonadota</taxon>
        <taxon>Betaproteobacteria</taxon>
        <taxon>Burkholderiales</taxon>
        <taxon>Alcaligenaceae</taxon>
        <taxon>Alcaligenes</taxon>
    </lineage>
</organism>
<sequence length="275" mass="30624">MKRISPQYLMLPDGAQLHYVEMGQPCASRPSVLMLHSLFFNADMFQPMIQSLQNEWHIICPDHRNQGLSTAGQKAATMRQLAEDYAFLAQALSLSSLHVVGSSMGGYVAQELMQCAPQLVCSAVLSCCTSLAEQQKERFDQLEALLRRDGGAPYASTLLETMFGDAFLNSTEPAALVQREQWRSFFGALPSDIANSVNGVFSRPDYQSYLASNRTPHFLISGALDRAKKPADMEHMNSLLPDSTHTVFEHSGHTPPVEAPEMFARQIEHFWNQVN</sequence>
<dbReference type="GO" id="GO:0047372">
    <property type="term" value="F:monoacylglycerol lipase activity"/>
    <property type="evidence" value="ECO:0007669"/>
    <property type="project" value="TreeGrafter"/>
</dbReference>
<dbReference type="PANTHER" id="PTHR43798">
    <property type="entry name" value="MONOACYLGLYCEROL LIPASE"/>
    <property type="match status" value="1"/>
</dbReference>